<proteinExistence type="predicted"/>
<dbReference type="Gene3D" id="3.40.470.10">
    <property type="entry name" value="Uracil-DNA glycosylase-like domain"/>
    <property type="match status" value="1"/>
</dbReference>
<name>A0ABU1AA15_9LACO</name>
<protein>
    <submittedName>
        <fullName evidence="1">Uncharacterized protein</fullName>
    </submittedName>
</protein>
<accession>A0ABU1AA15</accession>
<sequence>MNNQKVISNLSLAVPGIEYMTSWAIYDVADWNSVRTETVTKKMTDFVTPSTELSTRLNLDGMFVGLNCSERGVSTQKSWQNFHDTSSRSQDYKILYMLANSKYQGSYMTDLFKNIPITKSSTFAKKIKTETYHEQVQNSLDIFQKEYNIIDPKKIFCFGGLVTRLLRKEMNNGNLTIKNNVEIIQLLHYGARKSKGAFKQEQHKLV</sequence>
<dbReference type="InterPro" id="IPR036895">
    <property type="entry name" value="Uracil-DNA_glycosylase-like_sf"/>
</dbReference>
<reference evidence="1 2" key="1">
    <citation type="journal article" date="2023" name="Int. J. Syst. Evol. Microbiol.">
        <title>Lactiplantibacillus brownii sp. nov., a novel psychrotolerant species isolated from sauerkraut.</title>
        <authorList>
            <person name="Heng Y.C."/>
            <person name="Silvaraju S."/>
            <person name="Lee J.K.Y."/>
            <person name="Kittelmann S."/>
        </authorList>
    </citation>
    <scope>NUCLEOTIDE SEQUENCE [LARGE SCALE GENOMIC DNA]</scope>
    <source>
        <strain evidence="1 2">WILCCON 0030</strain>
    </source>
</reference>
<keyword evidence="2" id="KW-1185">Reference proteome</keyword>
<organism evidence="1 2">
    <name type="scientific">Lactiplantibacillus brownii</name>
    <dbReference type="NCBI Taxonomy" id="3069269"/>
    <lineage>
        <taxon>Bacteria</taxon>
        <taxon>Bacillati</taxon>
        <taxon>Bacillota</taxon>
        <taxon>Bacilli</taxon>
        <taxon>Lactobacillales</taxon>
        <taxon>Lactobacillaceae</taxon>
        <taxon>Lactiplantibacillus</taxon>
    </lineage>
</organism>
<dbReference type="EMBL" id="JAVCWF010000001">
    <property type="protein sequence ID" value="MDQ7937723.1"/>
    <property type="molecule type" value="Genomic_DNA"/>
</dbReference>
<comment type="caution">
    <text evidence="1">The sequence shown here is derived from an EMBL/GenBank/DDBJ whole genome shotgun (WGS) entry which is preliminary data.</text>
</comment>
<dbReference type="RefSeq" id="WP_308703448.1">
    <property type="nucleotide sequence ID" value="NZ_AP027463.1"/>
</dbReference>
<evidence type="ECO:0000313" key="1">
    <source>
        <dbReference type="EMBL" id="MDQ7937723.1"/>
    </source>
</evidence>
<evidence type="ECO:0000313" key="2">
    <source>
        <dbReference type="Proteomes" id="UP001227831"/>
    </source>
</evidence>
<dbReference type="Proteomes" id="UP001227831">
    <property type="component" value="Unassembled WGS sequence"/>
</dbReference>
<gene>
    <name evidence="1" type="ORF">RA086_08885</name>
</gene>